<dbReference type="AlphaFoldDB" id="A0AAV4APP7"/>
<gene>
    <name evidence="1" type="ORF">PoB_003674500</name>
</gene>
<dbReference type="Proteomes" id="UP000735302">
    <property type="component" value="Unassembled WGS sequence"/>
</dbReference>
<organism evidence="1 2">
    <name type="scientific">Plakobranchus ocellatus</name>
    <dbReference type="NCBI Taxonomy" id="259542"/>
    <lineage>
        <taxon>Eukaryota</taxon>
        <taxon>Metazoa</taxon>
        <taxon>Spiralia</taxon>
        <taxon>Lophotrochozoa</taxon>
        <taxon>Mollusca</taxon>
        <taxon>Gastropoda</taxon>
        <taxon>Heterobranchia</taxon>
        <taxon>Euthyneura</taxon>
        <taxon>Panpulmonata</taxon>
        <taxon>Sacoglossa</taxon>
        <taxon>Placobranchoidea</taxon>
        <taxon>Plakobranchidae</taxon>
        <taxon>Plakobranchus</taxon>
    </lineage>
</organism>
<accession>A0AAV4APP7</accession>
<comment type="caution">
    <text evidence="1">The sequence shown here is derived from an EMBL/GenBank/DDBJ whole genome shotgun (WGS) entry which is preliminary data.</text>
</comment>
<dbReference type="EMBL" id="BLXT01004148">
    <property type="protein sequence ID" value="GFO10240.1"/>
    <property type="molecule type" value="Genomic_DNA"/>
</dbReference>
<protein>
    <submittedName>
        <fullName evidence="1">Uncharacterized protein</fullName>
    </submittedName>
</protein>
<evidence type="ECO:0000313" key="2">
    <source>
        <dbReference type="Proteomes" id="UP000735302"/>
    </source>
</evidence>
<reference evidence="1 2" key="1">
    <citation type="journal article" date="2021" name="Elife">
        <title>Chloroplast acquisition without the gene transfer in kleptoplastic sea slugs, Plakobranchus ocellatus.</title>
        <authorList>
            <person name="Maeda T."/>
            <person name="Takahashi S."/>
            <person name="Yoshida T."/>
            <person name="Shimamura S."/>
            <person name="Takaki Y."/>
            <person name="Nagai Y."/>
            <person name="Toyoda A."/>
            <person name="Suzuki Y."/>
            <person name="Arimoto A."/>
            <person name="Ishii H."/>
            <person name="Satoh N."/>
            <person name="Nishiyama T."/>
            <person name="Hasebe M."/>
            <person name="Maruyama T."/>
            <person name="Minagawa J."/>
            <person name="Obokata J."/>
            <person name="Shigenobu S."/>
        </authorList>
    </citation>
    <scope>NUCLEOTIDE SEQUENCE [LARGE SCALE GENOMIC DNA]</scope>
</reference>
<proteinExistence type="predicted"/>
<evidence type="ECO:0000313" key="1">
    <source>
        <dbReference type="EMBL" id="GFO10240.1"/>
    </source>
</evidence>
<name>A0AAV4APP7_9GAST</name>
<keyword evidence="2" id="KW-1185">Reference proteome</keyword>
<sequence>MPLSTAEESANPLATHTFYIEHHALNCQRGSSSSLDCRSARGEASLEYRSPAERCEGLVYRRKAAKLGPISGSPAERSCVAGGK</sequence>